<feature type="signal peptide" evidence="1">
    <location>
        <begin position="1"/>
        <end position="26"/>
    </location>
</feature>
<accession>A0ABT3RQ18</accession>
<dbReference type="InterPro" id="IPR026444">
    <property type="entry name" value="Secre_tail"/>
</dbReference>
<protein>
    <submittedName>
        <fullName evidence="3">DUF3244 domain-containing protein</fullName>
    </submittedName>
</protein>
<evidence type="ECO:0000259" key="2">
    <source>
        <dbReference type="Pfam" id="PF18962"/>
    </source>
</evidence>
<organism evidence="3 4">
    <name type="scientific">Mangrovivirga halotolerans</name>
    <dbReference type="NCBI Taxonomy" id="2993936"/>
    <lineage>
        <taxon>Bacteria</taxon>
        <taxon>Pseudomonadati</taxon>
        <taxon>Bacteroidota</taxon>
        <taxon>Cytophagia</taxon>
        <taxon>Cytophagales</taxon>
        <taxon>Mangrovivirgaceae</taxon>
        <taxon>Mangrovivirga</taxon>
    </lineage>
</organism>
<name>A0ABT3RQ18_9BACT</name>
<comment type="caution">
    <text evidence="3">The sequence shown here is derived from an EMBL/GenBank/DDBJ whole genome shotgun (WGS) entry which is preliminary data.</text>
</comment>
<gene>
    <name evidence="3" type="ORF">OO013_07120</name>
</gene>
<evidence type="ECO:0000313" key="4">
    <source>
        <dbReference type="Proteomes" id="UP001209885"/>
    </source>
</evidence>
<reference evidence="3 4" key="1">
    <citation type="submission" date="2022-11" db="EMBL/GenBank/DDBJ databases">
        <title>The characterization of three novel Bacteroidetes species and genomic analysis of their roles in tidal elemental geochemical cycles.</title>
        <authorList>
            <person name="Ma K."/>
        </authorList>
    </citation>
    <scope>NUCLEOTIDE SEQUENCE [LARGE SCALE GENOMIC DNA]</scope>
    <source>
        <strain evidence="3 4">M17</strain>
    </source>
</reference>
<dbReference type="RefSeq" id="WP_266056027.1">
    <property type="nucleotide sequence ID" value="NZ_JAPFQN010000004.1"/>
</dbReference>
<evidence type="ECO:0000313" key="3">
    <source>
        <dbReference type="EMBL" id="MCX2743628.1"/>
    </source>
</evidence>
<sequence>MKTLTKTISVLSLALAFFLTSFISFAEVNENKDKTFDPKKMSSGLTFDLDHMSQAPLNFRLDIRQPENHLVNVTIYDTNGKEVYSSFTSKTEISQLFNVSGLGYGEYTVEIATLGEVASDKIVLEKPEFMRPKAFIKESEKIKNKVTIVSLNTDSTVKIKIHDQDNKLVYYDSYFVNDYRDHLDLSFLPKGEYTISLESKNLSETQKVTVE</sequence>
<feature type="chain" id="PRO_5045053164" evidence="1">
    <location>
        <begin position="27"/>
        <end position="211"/>
    </location>
</feature>
<dbReference type="Gene3D" id="2.60.40.3080">
    <property type="match status" value="2"/>
</dbReference>
<feature type="domain" description="Secretion system C-terminal sorting" evidence="2">
    <location>
        <begin position="61"/>
        <end position="123"/>
    </location>
</feature>
<keyword evidence="1" id="KW-0732">Signal</keyword>
<keyword evidence="4" id="KW-1185">Reference proteome</keyword>
<evidence type="ECO:0000256" key="1">
    <source>
        <dbReference type="SAM" id="SignalP"/>
    </source>
</evidence>
<dbReference type="Pfam" id="PF18962">
    <property type="entry name" value="Por_Secre_tail"/>
    <property type="match status" value="1"/>
</dbReference>
<dbReference type="Proteomes" id="UP001209885">
    <property type="component" value="Unassembled WGS sequence"/>
</dbReference>
<dbReference type="EMBL" id="JAPFQN010000004">
    <property type="protein sequence ID" value="MCX2743628.1"/>
    <property type="molecule type" value="Genomic_DNA"/>
</dbReference>
<proteinExistence type="predicted"/>